<dbReference type="NCBIfam" id="TIGR01430">
    <property type="entry name" value="aden_deam"/>
    <property type="match status" value="1"/>
</dbReference>
<feature type="domain" description="Adenosine deaminase" evidence="6">
    <location>
        <begin position="16"/>
        <end position="339"/>
    </location>
</feature>
<feature type="binding site" evidence="5">
    <location>
        <position position="287"/>
    </location>
    <ligand>
        <name>substrate</name>
    </ligand>
</feature>
<protein>
    <recommendedName>
        <fullName evidence="5">Adenine deaminase</fullName>
        <shortName evidence="5">ADE</shortName>
        <ecNumber evidence="5">3.5.4.2</ecNumber>
    </recommendedName>
    <alternativeName>
        <fullName evidence="5">Adenine aminohydrolase</fullName>
        <shortName evidence="5">AAH</shortName>
    </alternativeName>
</protein>
<comment type="function">
    <text evidence="5">Catalyzes the hydrolytic deamination of adenine to hypoxanthine. Plays an important role in the purine salvage pathway and in nitrogen catabolism.</text>
</comment>
<comment type="similarity">
    <text evidence="5">Belongs to the metallo-dependent hydrolases superfamily. Adenosine and AMP deaminases family. Adenine deaminase type 2 subfamily.</text>
</comment>
<dbReference type="HAMAP" id="MF_01962">
    <property type="entry name" value="Adenine_deaminase"/>
    <property type="match status" value="1"/>
</dbReference>
<dbReference type="PANTHER" id="PTHR43114">
    <property type="entry name" value="ADENINE DEAMINASE"/>
    <property type="match status" value="1"/>
</dbReference>
<keyword evidence="4 5" id="KW-0546">Nucleotide metabolism</keyword>
<dbReference type="InterPro" id="IPR001365">
    <property type="entry name" value="A_deaminase_dom"/>
</dbReference>
<dbReference type="GO" id="GO:0005829">
    <property type="term" value="C:cytosol"/>
    <property type="evidence" value="ECO:0007669"/>
    <property type="project" value="TreeGrafter"/>
</dbReference>
<evidence type="ECO:0000256" key="1">
    <source>
        <dbReference type="ARBA" id="ARBA00022723"/>
    </source>
</evidence>
<dbReference type="GO" id="GO:0043103">
    <property type="term" value="P:hypoxanthine salvage"/>
    <property type="evidence" value="ECO:0007669"/>
    <property type="project" value="UniProtKB-UniRule"/>
</dbReference>
<dbReference type="Gene3D" id="3.20.20.140">
    <property type="entry name" value="Metal-dependent hydrolases"/>
    <property type="match status" value="1"/>
</dbReference>
<dbReference type="GO" id="GO:0009117">
    <property type="term" value="P:nucleotide metabolic process"/>
    <property type="evidence" value="ECO:0007669"/>
    <property type="project" value="UniProtKB-KW"/>
</dbReference>
<feature type="binding site" evidence="5">
    <location>
        <position position="21"/>
    </location>
    <ligand>
        <name>Zn(2+)</name>
        <dbReference type="ChEBI" id="CHEBI:29105"/>
        <note>catalytic</note>
    </ligand>
</feature>
<reference evidence="7" key="1">
    <citation type="journal article" date="2021" name="PeerJ">
        <title>Extensive microbial diversity within the chicken gut microbiome revealed by metagenomics and culture.</title>
        <authorList>
            <person name="Gilroy R."/>
            <person name="Ravi A."/>
            <person name="Getino M."/>
            <person name="Pursley I."/>
            <person name="Horton D.L."/>
            <person name="Alikhan N.F."/>
            <person name="Baker D."/>
            <person name="Gharbi K."/>
            <person name="Hall N."/>
            <person name="Watson M."/>
            <person name="Adriaenssens E.M."/>
            <person name="Foster-Nyarko E."/>
            <person name="Jarju S."/>
            <person name="Secka A."/>
            <person name="Antonio M."/>
            <person name="Oren A."/>
            <person name="Chaudhuri R.R."/>
            <person name="La Ragione R."/>
            <person name="Hildebrand F."/>
            <person name="Pallen M.J."/>
        </authorList>
    </citation>
    <scope>NUCLEOTIDE SEQUENCE</scope>
    <source>
        <strain evidence="7">9264</strain>
    </source>
</reference>
<dbReference type="SUPFAM" id="SSF51556">
    <property type="entry name" value="Metallo-dependent hydrolases"/>
    <property type="match status" value="1"/>
</dbReference>
<feature type="binding site" evidence="5">
    <location>
        <position position="286"/>
    </location>
    <ligand>
        <name>Zn(2+)</name>
        <dbReference type="ChEBI" id="CHEBI:29105"/>
        <note>catalytic</note>
    </ligand>
</feature>
<accession>A0A9D2U989</accession>
<keyword evidence="2 5" id="KW-0378">Hydrolase</keyword>
<dbReference type="PANTHER" id="PTHR43114:SF6">
    <property type="entry name" value="ADENINE DEAMINASE"/>
    <property type="match status" value="1"/>
</dbReference>
<dbReference type="AlphaFoldDB" id="A0A9D2U989"/>
<feature type="site" description="Important for catalytic activity" evidence="5">
    <location>
        <position position="229"/>
    </location>
</feature>
<reference evidence="7" key="2">
    <citation type="submission" date="2021-04" db="EMBL/GenBank/DDBJ databases">
        <authorList>
            <person name="Gilroy R."/>
        </authorList>
    </citation>
    <scope>NUCLEOTIDE SEQUENCE</scope>
    <source>
        <strain evidence="7">9264</strain>
    </source>
</reference>
<feature type="active site" description="Proton donor" evidence="5">
    <location>
        <position position="208"/>
    </location>
</feature>
<dbReference type="InterPro" id="IPR028892">
    <property type="entry name" value="ADE"/>
</dbReference>
<comment type="catalytic activity">
    <reaction evidence="5">
        <text>adenine + H2O + H(+) = hypoxanthine + NH4(+)</text>
        <dbReference type="Rhea" id="RHEA:23688"/>
        <dbReference type="ChEBI" id="CHEBI:15377"/>
        <dbReference type="ChEBI" id="CHEBI:15378"/>
        <dbReference type="ChEBI" id="CHEBI:16708"/>
        <dbReference type="ChEBI" id="CHEBI:17368"/>
        <dbReference type="ChEBI" id="CHEBI:28938"/>
        <dbReference type="EC" id="3.5.4.2"/>
    </reaction>
</comment>
<dbReference type="InterPro" id="IPR032466">
    <property type="entry name" value="Metal_Hydrolase"/>
</dbReference>
<organism evidence="7 8">
    <name type="scientific">Candidatus Paenalcaligenes intestinipullorum</name>
    <dbReference type="NCBI Taxonomy" id="2838718"/>
    <lineage>
        <taxon>Bacteria</taxon>
        <taxon>Pseudomonadati</taxon>
        <taxon>Pseudomonadota</taxon>
        <taxon>Betaproteobacteria</taxon>
        <taxon>Burkholderiales</taxon>
        <taxon>Alcaligenaceae</taxon>
        <taxon>Paenalcaligenes</taxon>
    </lineage>
</organism>
<dbReference type="Proteomes" id="UP000823889">
    <property type="component" value="Unassembled WGS sequence"/>
</dbReference>
<evidence type="ECO:0000313" key="7">
    <source>
        <dbReference type="EMBL" id="HJD44807.1"/>
    </source>
</evidence>
<proteinExistence type="inferred from homology"/>
<comment type="caution">
    <text evidence="7">The sequence shown here is derived from an EMBL/GenBank/DDBJ whole genome shotgun (WGS) entry which is preliminary data.</text>
</comment>
<evidence type="ECO:0000256" key="3">
    <source>
        <dbReference type="ARBA" id="ARBA00022833"/>
    </source>
</evidence>
<dbReference type="GO" id="GO:0000034">
    <property type="term" value="F:adenine deaminase activity"/>
    <property type="evidence" value="ECO:0007669"/>
    <property type="project" value="UniProtKB-UniRule"/>
</dbReference>
<dbReference type="CDD" id="cd01320">
    <property type="entry name" value="ADA"/>
    <property type="match status" value="1"/>
</dbReference>
<dbReference type="NCBIfam" id="NF006850">
    <property type="entry name" value="PRK09358.1-6"/>
    <property type="match status" value="1"/>
</dbReference>
<evidence type="ECO:0000256" key="4">
    <source>
        <dbReference type="ARBA" id="ARBA00023080"/>
    </source>
</evidence>
<feature type="binding site" evidence="5">
    <location>
        <position position="23"/>
    </location>
    <ligand>
        <name>Zn(2+)</name>
        <dbReference type="ChEBI" id="CHEBI:29105"/>
        <note>catalytic</note>
    </ligand>
</feature>
<dbReference type="EMBL" id="DWUQ01000152">
    <property type="protein sequence ID" value="HJD44807.1"/>
    <property type="molecule type" value="Genomic_DNA"/>
</dbReference>
<comment type="cofactor">
    <cofactor evidence="5">
        <name>Zn(2+)</name>
        <dbReference type="ChEBI" id="CHEBI:29105"/>
    </cofactor>
    <text evidence="5">Binds 1 zinc ion per subunit.</text>
</comment>
<gene>
    <name evidence="7" type="ORF">H9906_07250</name>
</gene>
<dbReference type="EC" id="3.5.4.2" evidence="5"/>
<evidence type="ECO:0000256" key="5">
    <source>
        <dbReference type="HAMAP-Rule" id="MF_01962"/>
    </source>
</evidence>
<dbReference type="FunFam" id="3.20.20.140:FF:000039">
    <property type="entry name" value="Adenine deaminase"/>
    <property type="match status" value="1"/>
</dbReference>
<keyword evidence="1 5" id="KW-0479">Metal-binding</keyword>
<evidence type="ECO:0000259" key="6">
    <source>
        <dbReference type="Pfam" id="PF00962"/>
    </source>
</evidence>
<feature type="binding site" evidence="5">
    <location>
        <position position="205"/>
    </location>
    <ligand>
        <name>Zn(2+)</name>
        <dbReference type="ChEBI" id="CHEBI:29105"/>
        <note>catalytic</note>
    </ligand>
</feature>
<evidence type="ECO:0000313" key="8">
    <source>
        <dbReference type="Proteomes" id="UP000823889"/>
    </source>
</evidence>
<keyword evidence="3 5" id="KW-0862">Zinc</keyword>
<dbReference type="GO" id="GO:0008270">
    <property type="term" value="F:zinc ion binding"/>
    <property type="evidence" value="ECO:0007669"/>
    <property type="project" value="UniProtKB-UniRule"/>
</dbReference>
<evidence type="ECO:0000256" key="2">
    <source>
        <dbReference type="ARBA" id="ARBA00022801"/>
    </source>
</evidence>
<sequence>MPTEQVSLHTFIQQLPKAELHLHIEGTLEPELIFQLAQRNQIPLPYADVDTLRAAYEFTDLQSFLDLYYAGAQVLITEDDFYEMTYAYFQRIHEDGVVHTEIMFDPQTHTHRGIAMETVFAGLARACRQAKAELGISSYWILSFLRHLSEADAFDTLEQALPLREAYSDLWLAIGLDSAERGNPPEKFARVYQRCQELGFKLVAHAGEEGPAQYVSDAVNLLKVDRIDHGVRSEEDPALIQALIKSQMPLTVCPLSNLKLKVVDDLRQHNLARLLRQGVKVTVNSDDPSYFGGYVLDNYLVMAESLDLSRAELIQLARNSITASFLPNEAQQPYLERLDYFEQQLDKASTQA</sequence>
<dbReference type="Pfam" id="PF00962">
    <property type="entry name" value="A_deaminase"/>
    <property type="match status" value="1"/>
</dbReference>
<dbReference type="InterPro" id="IPR006330">
    <property type="entry name" value="Ado/ade_deaminase"/>
</dbReference>
<name>A0A9D2U989_9BURK</name>
<dbReference type="GO" id="GO:0006146">
    <property type="term" value="P:adenine catabolic process"/>
    <property type="evidence" value="ECO:0007669"/>
    <property type="project" value="UniProtKB-UniRule"/>
</dbReference>